<evidence type="ECO:0000256" key="2">
    <source>
        <dbReference type="ARBA" id="ARBA00009261"/>
    </source>
</evidence>
<comment type="similarity">
    <text evidence="2">Belongs to the alanine or glycine:cation symporter (AGCS) (TC 2.A.25) family.</text>
</comment>
<comment type="subcellular location">
    <subcellularLocation>
        <location evidence="1">Cell membrane</location>
        <topology evidence="1">Multi-pass membrane protein</topology>
    </subcellularLocation>
</comment>
<feature type="transmembrane region" description="Helical" evidence="8">
    <location>
        <begin position="46"/>
        <end position="67"/>
    </location>
</feature>
<proteinExistence type="inferred from homology"/>
<organism evidence="9 10">
    <name type="scientific">Staphylococcus aureus</name>
    <dbReference type="NCBI Taxonomy" id="1280"/>
    <lineage>
        <taxon>Bacteria</taxon>
        <taxon>Bacillati</taxon>
        <taxon>Bacillota</taxon>
        <taxon>Bacilli</taxon>
        <taxon>Bacillales</taxon>
        <taxon>Staphylococcaceae</taxon>
        <taxon>Staphylococcus</taxon>
    </lineage>
</organism>
<protein>
    <submittedName>
        <fullName evidence="9">Na(+)-linked D-alanine glycine permease</fullName>
    </submittedName>
</protein>
<dbReference type="EMBL" id="UAUX01000008">
    <property type="protein sequence ID" value="SPZ98307.1"/>
    <property type="molecule type" value="Genomic_DNA"/>
</dbReference>
<dbReference type="InterPro" id="IPR001463">
    <property type="entry name" value="Na/Ala_symport"/>
</dbReference>
<name>A0A2X2JVV8_STAAU</name>
<evidence type="ECO:0000256" key="8">
    <source>
        <dbReference type="SAM" id="Phobius"/>
    </source>
</evidence>
<reference evidence="9 10" key="1">
    <citation type="submission" date="2018-06" db="EMBL/GenBank/DDBJ databases">
        <authorList>
            <consortium name="Pathogen Informatics"/>
            <person name="Doyle S."/>
        </authorList>
    </citation>
    <scope>NUCLEOTIDE SEQUENCE [LARGE SCALE GENOMIC DNA]</scope>
    <source>
        <strain evidence="9 10">NCTC7878</strain>
    </source>
</reference>
<gene>
    <name evidence="9" type="ORF">NCTC7878_01702</name>
</gene>
<dbReference type="PANTHER" id="PTHR30330">
    <property type="entry name" value="AGSS FAMILY TRANSPORTER, SODIUM-ALANINE"/>
    <property type="match status" value="1"/>
</dbReference>
<feature type="transmembrane region" description="Helical" evidence="8">
    <location>
        <begin position="137"/>
        <end position="158"/>
    </location>
</feature>
<evidence type="ECO:0000256" key="7">
    <source>
        <dbReference type="ARBA" id="ARBA00023136"/>
    </source>
</evidence>
<evidence type="ECO:0000313" key="10">
    <source>
        <dbReference type="Proteomes" id="UP000249913"/>
    </source>
</evidence>
<dbReference type="GO" id="GO:0005283">
    <property type="term" value="F:amino acid:sodium symporter activity"/>
    <property type="evidence" value="ECO:0007669"/>
    <property type="project" value="InterPro"/>
</dbReference>
<evidence type="ECO:0000256" key="6">
    <source>
        <dbReference type="ARBA" id="ARBA00022989"/>
    </source>
</evidence>
<accession>A0A2X2JVV8</accession>
<evidence type="ECO:0000256" key="4">
    <source>
        <dbReference type="ARBA" id="ARBA00022475"/>
    </source>
</evidence>
<keyword evidence="7 8" id="KW-0472">Membrane</keyword>
<dbReference type="AlphaFoldDB" id="A0A2X2JVV8"/>
<evidence type="ECO:0000256" key="3">
    <source>
        <dbReference type="ARBA" id="ARBA00022448"/>
    </source>
</evidence>
<dbReference type="GO" id="GO:0005886">
    <property type="term" value="C:plasma membrane"/>
    <property type="evidence" value="ECO:0007669"/>
    <property type="project" value="UniProtKB-SubCell"/>
</dbReference>
<feature type="transmembrane region" description="Helical" evidence="8">
    <location>
        <begin position="12"/>
        <end position="34"/>
    </location>
</feature>
<keyword evidence="5 8" id="KW-0812">Transmembrane</keyword>
<dbReference type="PANTHER" id="PTHR30330:SF1">
    <property type="entry name" value="AMINO-ACID CARRIER PROTEIN ALST"/>
    <property type="match status" value="1"/>
</dbReference>
<feature type="transmembrane region" description="Helical" evidence="8">
    <location>
        <begin position="178"/>
        <end position="205"/>
    </location>
</feature>
<evidence type="ECO:0000313" key="9">
    <source>
        <dbReference type="EMBL" id="SPZ98307.1"/>
    </source>
</evidence>
<sequence length="227" mass="23683">MQSNTIAESLNTQYNISPVITGIILAIVTAIIIFGGVRSIATLSSLIVPIMAIIYIGMVLVILLFNLDQIVPMIGTIIKSAFGIEQVTGGAVGAAVLQGIKRGLFSNEAGMGSAPNAAATAAVPHPVKQGLIQSLGVFFDTMLVCTATAIMILLYSGLKFGDNAPQGVAVTQSALNEHLGSAGGIFLTIAVTLFAFSSVVGNYYYGQSNIEFLSTNRVILFILDVLL</sequence>
<evidence type="ECO:0000256" key="1">
    <source>
        <dbReference type="ARBA" id="ARBA00004651"/>
    </source>
</evidence>
<keyword evidence="4" id="KW-1003">Cell membrane</keyword>
<evidence type="ECO:0000256" key="5">
    <source>
        <dbReference type="ARBA" id="ARBA00022692"/>
    </source>
</evidence>
<dbReference type="PRINTS" id="PR00175">
    <property type="entry name" value="NAALASMPORT"/>
</dbReference>
<dbReference type="Proteomes" id="UP000249913">
    <property type="component" value="Unassembled WGS sequence"/>
</dbReference>
<keyword evidence="3" id="KW-0813">Transport</keyword>
<keyword evidence="6 8" id="KW-1133">Transmembrane helix</keyword>
<dbReference type="Pfam" id="PF01235">
    <property type="entry name" value="Na_Ala_symp"/>
    <property type="match status" value="1"/>
</dbReference>